<comment type="caution">
    <text evidence="1">The sequence shown here is derived from an EMBL/GenBank/DDBJ whole genome shotgun (WGS) entry which is preliminary data.</text>
</comment>
<proteinExistence type="predicted"/>
<dbReference type="OrthoDB" id="10014555at2"/>
<gene>
    <name evidence="1" type="ORF">SE15_06985</name>
</gene>
<name>A0A0P6XJZ6_9CHLR</name>
<sequence>MEGLNTAQRNFLWASLHTFEVTLRQTERWLRERTERGYLYRSQLHLSPEREVEVRQLLQTALRELAAVSEQLGLAPREESINRLLSGQFSVCWAELVDAHPARLQGYGEVSAQVVAEAGAALERMAAYALRLSRLLGEGETAPLAASSSADALGDNGGGHA</sequence>
<dbReference type="RefSeq" id="WP_054521399.1">
    <property type="nucleotide sequence ID" value="NZ_LGKO01000003.1"/>
</dbReference>
<protein>
    <submittedName>
        <fullName evidence="1">Uncharacterized protein</fullName>
    </submittedName>
</protein>
<accession>A0A0P6XJZ6</accession>
<organism evidence="1 2">
    <name type="scientific">Thermanaerothrix daxensis</name>
    <dbReference type="NCBI Taxonomy" id="869279"/>
    <lineage>
        <taxon>Bacteria</taxon>
        <taxon>Bacillati</taxon>
        <taxon>Chloroflexota</taxon>
        <taxon>Anaerolineae</taxon>
        <taxon>Anaerolineales</taxon>
        <taxon>Anaerolineaceae</taxon>
        <taxon>Thermanaerothrix</taxon>
    </lineage>
</organism>
<evidence type="ECO:0000313" key="1">
    <source>
        <dbReference type="EMBL" id="KPL83415.1"/>
    </source>
</evidence>
<evidence type="ECO:0000313" key="2">
    <source>
        <dbReference type="Proteomes" id="UP000050544"/>
    </source>
</evidence>
<keyword evidence="2" id="KW-1185">Reference proteome</keyword>
<dbReference type="Proteomes" id="UP000050544">
    <property type="component" value="Unassembled WGS sequence"/>
</dbReference>
<dbReference type="EMBL" id="LGKO01000003">
    <property type="protein sequence ID" value="KPL83415.1"/>
    <property type="molecule type" value="Genomic_DNA"/>
</dbReference>
<dbReference type="AlphaFoldDB" id="A0A0P6XJZ6"/>
<reference evidence="1 2" key="1">
    <citation type="submission" date="2015-07" db="EMBL/GenBank/DDBJ databases">
        <title>Whole genome sequence of Thermanaerothrix daxensis DSM 23592.</title>
        <authorList>
            <person name="Hemp J."/>
            <person name="Ward L.M."/>
            <person name="Pace L.A."/>
            <person name="Fischer W.W."/>
        </authorList>
    </citation>
    <scope>NUCLEOTIDE SEQUENCE [LARGE SCALE GENOMIC DNA]</scope>
    <source>
        <strain evidence="1 2">GNS-1</strain>
    </source>
</reference>